<evidence type="ECO:0000313" key="3">
    <source>
        <dbReference type="Proteomes" id="UP000053820"/>
    </source>
</evidence>
<gene>
    <name evidence="2" type="ORF">HYDPIDRAFT_189927</name>
</gene>
<protein>
    <submittedName>
        <fullName evidence="2">Uncharacterized protein</fullName>
    </submittedName>
</protein>
<keyword evidence="3" id="KW-1185">Reference proteome</keyword>
<sequence length="138" mass="14624">MFSKSFASLLVTIIASGAANAWFRVACTLPLVQDCARSKHDPTGYSWHGDFFNGWDVTALQNAINHCNNPNDQTGSGVTEACSYLNVQSATTANDCKINPTVNEITGGQPLSALPGCNPLQSGPGDATLYYDNNCPGH</sequence>
<evidence type="ECO:0000313" key="2">
    <source>
        <dbReference type="EMBL" id="KIJ60662.1"/>
    </source>
</evidence>
<dbReference type="PANTHER" id="PTHR43662:SF3">
    <property type="entry name" value="DOMAIN PROTEIN, PUTATIVE (AFU_ORTHOLOGUE AFUA_6G11970)-RELATED"/>
    <property type="match status" value="1"/>
</dbReference>
<reference evidence="2 3" key="1">
    <citation type="submission" date="2014-04" db="EMBL/GenBank/DDBJ databases">
        <title>Evolutionary Origins and Diversification of the Mycorrhizal Mutualists.</title>
        <authorList>
            <consortium name="DOE Joint Genome Institute"/>
            <consortium name="Mycorrhizal Genomics Consortium"/>
            <person name="Kohler A."/>
            <person name="Kuo A."/>
            <person name="Nagy L.G."/>
            <person name="Floudas D."/>
            <person name="Copeland A."/>
            <person name="Barry K.W."/>
            <person name="Cichocki N."/>
            <person name="Veneault-Fourrey C."/>
            <person name="LaButti K."/>
            <person name="Lindquist E.A."/>
            <person name="Lipzen A."/>
            <person name="Lundell T."/>
            <person name="Morin E."/>
            <person name="Murat C."/>
            <person name="Riley R."/>
            <person name="Ohm R."/>
            <person name="Sun H."/>
            <person name="Tunlid A."/>
            <person name="Henrissat B."/>
            <person name="Grigoriev I.V."/>
            <person name="Hibbett D.S."/>
            <person name="Martin F."/>
        </authorList>
    </citation>
    <scope>NUCLEOTIDE SEQUENCE [LARGE SCALE GENOMIC DNA]</scope>
    <source>
        <strain evidence="2 3">MD-312</strain>
    </source>
</reference>
<dbReference type="EMBL" id="KN839870">
    <property type="protein sequence ID" value="KIJ60662.1"/>
    <property type="molecule type" value="Genomic_DNA"/>
</dbReference>
<accession>A0A0C9WBB7</accession>
<dbReference type="Proteomes" id="UP000053820">
    <property type="component" value="Unassembled WGS sequence"/>
</dbReference>
<dbReference type="PANTHER" id="PTHR43662">
    <property type="match status" value="1"/>
</dbReference>
<evidence type="ECO:0000256" key="1">
    <source>
        <dbReference type="SAM" id="SignalP"/>
    </source>
</evidence>
<dbReference type="OrthoDB" id="74764at2759"/>
<name>A0A0C9WBB7_9AGAM</name>
<feature type="chain" id="PRO_5002222239" evidence="1">
    <location>
        <begin position="22"/>
        <end position="138"/>
    </location>
</feature>
<dbReference type="AlphaFoldDB" id="A0A0C9WBB7"/>
<keyword evidence="1" id="KW-0732">Signal</keyword>
<feature type="signal peptide" evidence="1">
    <location>
        <begin position="1"/>
        <end position="21"/>
    </location>
</feature>
<proteinExistence type="predicted"/>
<organism evidence="2 3">
    <name type="scientific">Hydnomerulius pinastri MD-312</name>
    <dbReference type="NCBI Taxonomy" id="994086"/>
    <lineage>
        <taxon>Eukaryota</taxon>
        <taxon>Fungi</taxon>
        <taxon>Dikarya</taxon>
        <taxon>Basidiomycota</taxon>
        <taxon>Agaricomycotina</taxon>
        <taxon>Agaricomycetes</taxon>
        <taxon>Agaricomycetidae</taxon>
        <taxon>Boletales</taxon>
        <taxon>Boletales incertae sedis</taxon>
        <taxon>Leucogyrophana</taxon>
    </lineage>
</organism>
<dbReference type="HOGENOM" id="CLU_1855535_0_0_1"/>